<keyword evidence="1" id="KW-0472">Membrane</keyword>
<feature type="transmembrane region" description="Helical" evidence="1">
    <location>
        <begin position="44"/>
        <end position="68"/>
    </location>
</feature>
<dbReference type="AlphaFoldDB" id="H2BQP4"/>
<organism evidence="2 3">
    <name type="scientific">Gillisia limnaea (strain DSM 15749 / LMG 21470 / R-8282)</name>
    <dbReference type="NCBI Taxonomy" id="865937"/>
    <lineage>
        <taxon>Bacteria</taxon>
        <taxon>Pseudomonadati</taxon>
        <taxon>Bacteroidota</taxon>
        <taxon>Flavobacteriia</taxon>
        <taxon>Flavobacteriales</taxon>
        <taxon>Flavobacteriaceae</taxon>
        <taxon>Gillisia</taxon>
    </lineage>
</organism>
<reference evidence="3" key="1">
    <citation type="journal article" date="2012" name="Stand. Genomic Sci.">
        <title>Genome sequence of the Antarctic rhodopsins-containing flavobacterium Gillisia limnaea type strain (R-8282(T)).</title>
        <authorList>
            <person name="Riedel T."/>
            <person name="Held B."/>
            <person name="Nolan M."/>
            <person name="Lucas S."/>
            <person name="Lapidus A."/>
            <person name="Tice H."/>
            <person name="Del Rio T.G."/>
            <person name="Cheng J.F."/>
            <person name="Han C."/>
            <person name="Tapia R."/>
            <person name="Goodwin L.A."/>
            <person name="Pitluck S."/>
            <person name="Liolios K."/>
            <person name="Mavromatis K."/>
            <person name="Pagani I."/>
            <person name="Ivanova N."/>
            <person name="Mikhailova N."/>
            <person name="Pati A."/>
            <person name="Chen A."/>
            <person name="Palaniappan K."/>
            <person name="Land M."/>
            <person name="Rohde M."/>
            <person name="Tindall B.J."/>
            <person name="Detter J.C."/>
            <person name="Goker M."/>
            <person name="Bristow J."/>
            <person name="Eisen J.A."/>
            <person name="Markowitz V."/>
            <person name="Hugenholtz P."/>
            <person name="Kyrpides N.C."/>
            <person name="Klenk H.P."/>
            <person name="Woyke T."/>
        </authorList>
    </citation>
    <scope>NUCLEOTIDE SEQUENCE [LARGE SCALE GENOMIC DNA]</scope>
    <source>
        <strain evidence="3">DSM 15749 / LMG 21470 / R-8282</strain>
    </source>
</reference>
<keyword evidence="1" id="KW-0812">Transmembrane</keyword>
<keyword evidence="3" id="KW-1185">Reference proteome</keyword>
<accession>H2BQP4</accession>
<gene>
    <name evidence="2" type="ORF">Gilli_0055</name>
</gene>
<keyword evidence="1" id="KW-1133">Transmembrane helix</keyword>
<dbReference type="RefSeq" id="WP_006987105.1">
    <property type="nucleotide sequence ID" value="NZ_JH594605.1"/>
</dbReference>
<sequence>MIRFSFRRPLLGGIIFAIAMGFSTYIFGEISGFQAWELLATSSSGIITLCYIIILGSIYILVMLLHLLSIKVLKINHLRQKYYNELLNIARLATLLIITSIIVLLLPNIPFTETKIFSYSEYFIIYYSILAVASVLAGGFIAVITMIYQNIRNIIHDKEEEQDCNEAELKIEESIEE</sequence>
<feature type="transmembrane region" description="Helical" evidence="1">
    <location>
        <begin position="89"/>
        <end position="111"/>
    </location>
</feature>
<evidence type="ECO:0000256" key="1">
    <source>
        <dbReference type="SAM" id="Phobius"/>
    </source>
</evidence>
<dbReference type="Proteomes" id="UP000003844">
    <property type="component" value="Unassembled WGS sequence"/>
</dbReference>
<proteinExistence type="predicted"/>
<dbReference type="eggNOG" id="ENOG5030D1M">
    <property type="taxonomic scope" value="Bacteria"/>
</dbReference>
<evidence type="ECO:0000313" key="2">
    <source>
        <dbReference type="EMBL" id="EHQ04213.1"/>
    </source>
</evidence>
<dbReference type="HOGENOM" id="CLU_123816_0_0_10"/>
<dbReference type="EMBL" id="JH594605">
    <property type="protein sequence ID" value="EHQ04213.1"/>
    <property type="molecule type" value="Genomic_DNA"/>
</dbReference>
<protein>
    <submittedName>
        <fullName evidence="2">Membrane protein</fullName>
    </submittedName>
</protein>
<feature type="transmembrane region" description="Helical" evidence="1">
    <location>
        <begin position="123"/>
        <end position="148"/>
    </location>
</feature>
<dbReference type="OrthoDB" id="1444868at2"/>
<evidence type="ECO:0000313" key="3">
    <source>
        <dbReference type="Proteomes" id="UP000003844"/>
    </source>
</evidence>
<name>H2BQP4_GILLR</name>